<dbReference type="AlphaFoldDB" id="A0A0N9N572"/>
<comment type="subcellular location">
    <subcellularLocation>
        <location evidence="1">Membrane</location>
    </subcellularLocation>
</comment>
<proteinExistence type="predicted"/>
<evidence type="ECO:0000256" key="2">
    <source>
        <dbReference type="ARBA" id="ARBA00023136"/>
    </source>
</evidence>
<protein>
    <recommendedName>
        <fullName evidence="6">Mce-associated membrane protein</fullName>
    </recommendedName>
</protein>
<gene>
    <name evidence="4" type="ORF">ACH46_15500</name>
</gene>
<dbReference type="PANTHER" id="PTHR37042:SF4">
    <property type="entry name" value="OUTER MEMBRANE PROTEIN RV1973"/>
    <property type="match status" value="1"/>
</dbReference>
<evidence type="ECO:0000256" key="1">
    <source>
        <dbReference type="ARBA" id="ARBA00004370"/>
    </source>
</evidence>
<evidence type="ECO:0000256" key="3">
    <source>
        <dbReference type="SAM" id="Phobius"/>
    </source>
</evidence>
<keyword evidence="3" id="KW-1133">Transmembrane helix</keyword>
<dbReference type="PATRIC" id="fig|1136941.3.peg.3164"/>
<sequence>MNSPQYRPSSAGPAAPPFPPRGGNGFKIATLIAGVVFVVVGIAAAATVVMAHLRDAPRTDPIAPDPSLTARATEIACLPLVFHGGRFDDDVARAAKVLTGAAKRQYLATTEDARKLLSQKPGAAIDCTVTAVGVISQTGDYARILAFMTTRSLAGASDAAHMEYVMTQVDGTWLISTMTPLPTT</sequence>
<organism evidence="4 5">
    <name type="scientific">Gordonia phthalatica</name>
    <dbReference type="NCBI Taxonomy" id="1136941"/>
    <lineage>
        <taxon>Bacteria</taxon>
        <taxon>Bacillati</taxon>
        <taxon>Actinomycetota</taxon>
        <taxon>Actinomycetes</taxon>
        <taxon>Mycobacteriales</taxon>
        <taxon>Gordoniaceae</taxon>
        <taxon>Gordonia</taxon>
    </lineage>
</organism>
<evidence type="ECO:0000313" key="5">
    <source>
        <dbReference type="Proteomes" id="UP000063789"/>
    </source>
</evidence>
<reference evidence="5" key="1">
    <citation type="submission" date="2015-06" db="EMBL/GenBank/DDBJ databases">
        <title>Complete genome sequence and metabolic analysis of phthalate degradation pathway in Gordonia sp. QH-11.</title>
        <authorList>
            <person name="Jin D."/>
            <person name="Kong X."/>
            <person name="Bai Z."/>
        </authorList>
    </citation>
    <scope>NUCLEOTIDE SEQUENCE [LARGE SCALE GENOMIC DNA]</scope>
    <source>
        <strain evidence="5">QH-11</strain>
    </source>
</reference>
<dbReference type="GO" id="GO:0016020">
    <property type="term" value="C:membrane"/>
    <property type="evidence" value="ECO:0007669"/>
    <property type="project" value="UniProtKB-SubCell"/>
</dbReference>
<dbReference type="PANTHER" id="PTHR37042">
    <property type="entry name" value="OUTER MEMBRANE PROTEIN RV1973"/>
    <property type="match status" value="1"/>
</dbReference>
<keyword evidence="3" id="KW-0812">Transmembrane</keyword>
<feature type="transmembrane region" description="Helical" evidence="3">
    <location>
        <begin position="28"/>
        <end position="51"/>
    </location>
</feature>
<keyword evidence="2 3" id="KW-0472">Membrane</keyword>
<keyword evidence="5" id="KW-1185">Reference proteome</keyword>
<dbReference type="Proteomes" id="UP000063789">
    <property type="component" value="Chromosome"/>
</dbReference>
<dbReference type="RefSeq" id="WP_062393711.1">
    <property type="nucleotide sequence ID" value="NZ_CP011853.1"/>
</dbReference>
<dbReference type="KEGG" id="goq:ACH46_15500"/>
<dbReference type="EMBL" id="CP011853">
    <property type="protein sequence ID" value="ALG85628.1"/>
    <property type="molecule type" value="Genomic_DNA"/>
</dbReference>
<evidence type="ECO:0008006" key="6">
    <source>
        <dbReference type="Google" id="ProtNLM"/>
    </source>
</evidence>
<name>A0A0N9N572_9ACTN</name>
<evidence type="ECO:0000313" key="4">
    <source>
        <dbReference type="EMBL" id="ALG85628.1"/>
    </source>
</evidence>
<reference evidence="4 5" key="2">
    <citation type="journal article" date="2017" name="Int. J. Syst. Evol. Microbiol.">
        <title>Gordonia phthalatica sp. nov., a di-n-butyl phthalate-degrading bacterium isolated from activated sludge.</title>
        <authorList>
            <person name="Jin D."/>
            <person name="Kong X."/>
            <person name="Jia M."/>
            <person name="Yu X."/>
            <person name="Wang X."/>
            <person name="Zhuang X."/>
            <person name="Deng Y."/>
            <person name="Bai Z."/>
        </authorList>
    </citation>
    <scope>NUCLEOTIDE SEQUENCE [LARGE SCALE GENOMIC DNA]</scope>
    <source>
        <strain evidence="4 5">QH-11</strain>
    </source>
</reference>
<accession>A0A0N9N572</accession>